<feature type="region of interest" description="Disordered" evidence="6">
    <location>
        <begin position="1"/>
        <end position="54"/>
    </location>
</feature>
<evidence type="ECO:0000256" key="2">
    <source>
        <dbReference type="ARBA" id="ARBA00022723"/>
    </source>
</evidence>
<dbReference type="InterPro" id="IPR052035">
    <property type="entry name" value="ZnF_BED_domain_contain"/>
</dbReference>
<evidence type="ECO:0000256" key="4">
    <source>
        <dbReference type="ARBA" id="ARBA00022833"/>
    </source>
</evidence>
<evidence type="ECO:0000313" key="8">
    <source>
        <dbReference type="RefSeq" id="XP_010435359.1"/>
    </source>
</evidence>
<keyword evidence="5" id="KW-0539">Nucleus</keyword>
<keyword evidence="2" id="KW-0479">Metal-binding</keyword>
<reference evidence="7" key="1">
    <citation type="journal article" date="2014" name="Nat. Commun.">
        <title>The emerging biofuel crop Camelina sativa retains a highly undifferentiated hexaploid genome structure.</title>
        <authorList>
            <person name="Kagale S."/>
            <person name="Koh C."/>
            <person name="Nixon J."/>
            <person name="Bollina V."/>
            <person name="Clarke W.E."/>
            <person name="Tuteja R."/>
            <person name="Spillane C."/>
            <person name="Robinson S.J."/>
            <person name="Links M.G."/>
            <person name="Clarke C."/>
            <person name="Higgins E.E."/>
            <person name="Huebert T."/>
            <person name="Sharpe A.G."/>
            <person name="Parkin I.A."/>
        </authorList>
    </citation>
    <scope>NUCLEOTIDE SEQUENCE [LARGE SCALE GENOMIC DNA]</scope>
    <source>
        <strain evidence="7">cv. DH55</strain>
    </source>
</reference>
<gene>
    <name evidence="8" type="primary">LOC104719193</name>
</gene>
<organism evidence="7 8">
    <name type="scientific">Camelina sativa</name>
    <name type="common">False flax</name>
    <name type="synonym">Myagrum sativum</name>
    <dbReference type="NCBI Taxonomy" id="90675"/>
    <lineage>
        <taxon>Eukaryota</taxon>
        <taxon>Viridiplantae</taxon>
        <taxon>Streptophyta</taxon>
        <taxon>Embryophyta</taxon>
        <taxon>Tracheophyta</taxon>
        <taxon>Spermatophyta</taxon>
        <taxon>Magnoliopsida</taxon>
        <taxon>eudicotyledons</taxon>
        <taxon>Gunneridae</taxon>
        <taxon>Pentapetalae</taxon>
        <taxon>rosids</taxon>
        <taxon>malvids</taxon>
        <taxon>Brassicales</taxon>
        <taxon>Brassicaceae</taxon>
        <taxon>Camelineae</taxon>
        <taxon>Camelina</taxon>
    </lineage>
</organism>
<dbReference type="PANTHER" id="PTHR46481">
    <property type="entry name" value="ZINC FINGER BED DOMAIN-CONTAINING PROTEIN 4"/>
    <property type="match status" value="1"/>
</dbReference>
<evidence type="ECO:0000256" key="3">
    <source>
        <dbReference type="ARBA" id="ARBA00022771"/>
    </source>
</evidence>
<keyword evidence="7" id="KW-1185">Reference proteome</keyword>
<feature type="compositionally biased region" description="Acidic residues" evidence="6">
    <location>
        <begin position="1"/>
        <end position="13"/>
    </location>
</feature>
<dbReference type="PANTHER" id="PTHR46481:SF10">
    <property type="entry name" value="ZINC FINGER BED DOMAIN-CONTAINING PROTEIN 39"/>
    <property type="match status" value="1"/>
</dbReference>
<dbReference type="SMART" id="SM00614">
    <property type="entry name" value="ZnF_BED"/>
    <property type="match status" value="1"/>
</dbReference>
<proteinExistence type="predicted"/>
<dbReference type="RefSeq" id="XP_010435359.1">
    <property type="nucleotide sequence ID" value="XM_010437057.1"/>
</dbReference>
<dbReference type="Proteomes" id="UP000694864">
    <property type="component" value="Chromosome 10"/>
</dbReference>
<protein>
    <submittedName>
        <fullName evidence="8">Zinc finger BED domain-containing protein DAYSLEEPER-like</fullName>
    </submittedName>
</protein>
<accession>A0ABM0U3R5</accession>
<sequence length="221" mass="25569">MGDTLNLEDDYMSGDDYMLEHDMNPDEEEHVGEERVEADSVASTADKRTGKSTGKRKRSRCWKNFEIVGDKLDDGRNNLRCTRCEHTYCLDLRRSGTNTLLRHMESCSKTPGSTPSCGNRKLDMMVFREMIGLAIIEHDLPYSFVEYKRIREAFQYANSNIEFWSRNTAAADCLKIYEKEKLKLRKMLDEVPGRFCLTTDLWRAITIEGYMCLTAHYIDSG</sequence>
<reference evidence="8" key="2">
    <citation type="submission" date="2025-08" db="UniProtKB">
        <authorList>
            <consortium name="RefSeq"/>
        </authorList>
    </citation>
    <scope>IDENTIFICATION</scope>
    <source>
        <tissue evidence="8">Leaf</tissue>
    </source>
</reference>
<keyword evidence="3" id="KW-0863">Zinc-finger</keyword>
<evidence type="ECO:0000256" key="1">
    <source>
        <dbReference type="ARBA" id="ARBA00004123"/>
    </source>
</evidence>
<evidence type="ECO:0000256" key="6">
    <source>
        <dbReference type="SAM" id="MobiDB-lite"/>
    </source>
</evidence>
<evidence type="ECO:0000256" key="5">
    <source>
        <dbReference type="ARBA" id="ARBA00023242"/>
    </source>
</evidence>
<dbReference type="GeneID" id="104719193"/>
<keyword evidence="4" id="KW-0862">Zinc</keyword>
<comment type="subcellular location">
    <subcellularLocation>
        <location evidence="1">Nucleus</location>
    </subcellularLocation>
</comment>
<evidence type="ECO:0000313" key="7">
    <source>
        <dbReference type="Proteomes" id="UP000694864"/>
    </source>
</evidence>
<name>A0ABM0U3R5_CAMSA</name>